<comment type="similarity">
    <text evidence="2 9">Belongs to the cytochrome P450 family.</text>
</comment>
<sequence length="510" mass="57871">MDTFLVVVATTGLGLWFFLSIIWRGKLPPGPPPKPIIGNLHQFPKVNRAQAFDQWHRTYGPIVGLKLGLKKLILIGNYQVARELLDRRGAIYSSRPRVVMAGEIANRGNHTALMPYGSKWKLHNRVHSTLMNPRMVQRYQYLQDIESRQLLDDLLKGSTSDFGARIHRYSSSLLFALAYGQRLPTSDAFEIQENAHIAHHFIENLAAGRWLVDAFPVLNYLPTVLAPWKKIGDQLYQRKFGLLQRNTALALEKPGWNWTKHFHGPKKPADASWEELLNIIGVLYEAGADTTTSALEAFVMAAVLHPDPVRRVQAEIDALVGGAARIPNFDDVQQLPYMNAFVNETMRWRPIAPEGVPHSLMEEDEYEGYTLPKNSIVIANQWQMAMDPATFTDPQAFRPERWLEDPKLPISAFGFGRRACPGRHIAMNSMRIVMCRLLWAYDFDHAYEHGQKVPIDPDNFVREGVLSKPAPFKARLRVRSPAHEKTIQSALRESEQDEDKILAHIAEGLA</sequence>
<dbReference type="SUPFAM" id="SSF48264">
    <property type="entry name" value="Cytochrome P450"/>
    <property type="match status" value="1"/>
</dbReference>
<evidence type="ECO:0000256" key="8">
    <source>
        <dbReference type="PIRSR" id="PIRSR602401-1"/>
    </source>
</evidence>
<dbReference type="PANTHER" id="PTHR46300:SF1">
    <property type="entry name" value="P450, PUTATIVE (EUROFUNG)-RELATED"/>
    <property type="match status" value="1"/>
</dbReference>
<dbReference type="CDD" id="cd11065">
    <property type="entry name" value="CYP64-like"/>
    <property type="match status" value="1"/>
</dbReference>
<dbReference type="EMBL" id="KZ821241">
    <property type="protein sequence ID" value="PYH43736.1"/>
    <property type="molecule type" value="Genomic_DNA"/>
</dbReference>
<evidence type="ECO:0000256" key="2">
    <source>
        <dbReference type="ARBA" id="ARBA00010617"/>
    </source>
</evidence>
<dbReference type="GO" id="GO:0004497">
    <property type="term" value="F:monooxygenase activity"/>
    <property type="evidence" value="ECO:0007669"/>
    <property type="project" value="UniProtKB-KW"/>
</dbReference>
<dbReference type="AlphaFoldDB" id="A0A318Z8Y5"/>
<evidence type="ECO:0000313" key="10">
    <source>
        <dbReference type="EMBL" id="PYH43736.1"/>
    </source>
</evidence>
<dbReference type="InterPro" id="IPR036396">
    <property type="entry name" value="Cyt_P450_sf"/>
</dbReference>
<evidence type="ECO:0000256" key="5">
    <source>
        <dbReference type="ARBA" id="ARBA00023002"/>
    </source>
</evidence>
<dbReference type="OrthoDB" id="1470350at2759"/>
<dbReference type="GeneID" id="37073205"/>
<dbReference type="GO" id="GO:0005506">
    <property type="term" value="F:iron ion binding"/>
    <property type="evidence" value="ECO:0007669"/>
    <property type="project" value="InterPro"/>
</dbReference>
<dbReference type="PRINTS" id="PR00385">
    <property type="entry name" value="P450"/>
</dbReference>
<evidence type="ECO:0000256" key="6">
    <source>
        <dbReference type="ARBA" id="ARBA00023004"/>
    </source>
</evidence>
<proteinExistence type="inferred from homology"/>
<dbReference type="Gene3D" id="1.10.630.10">
    <property type="entry name" value="Cytochrome P450"/>
    <property type="match status" value="1"/>
</dbReference>
<dbReference type="InterPro" id="IPR050364">
    <property type="entry name" value="Cytochrome_P450_fung"/>
</dbReference>
<name>A0A318Z8Y5_9EURO</name>
<evidence type="ECO:0000313" key="11">
    <source>
        <dbReference type="Proteomes" id="UP000248349"/>
    </source>
</evidence>
<keyword evidence="11" id="KW-1185">Reference proteome</keyword>
<evidence type="ECO:0000256" key="7">
    <source>
        <dbReference type="ARBA" id="ARBA00023033"/>
    </source>
</evidence>
<evidence type="ECO:0000256" key="9">
    <source>
        <dbReference type="RuleBase" id="RU000461"/>
    </source>
</evidence>
<dbReference type="InterPro" id="IPR017972">
    <property type="entry name" value="Cyt_P450_CS"/>
</dbReference>
<protein>
    <submittedName>
        <fullName evidence="10">Cytochrome protein</fullName>
    </submittedName>
</protein>
<keyword evidence="4 8" id="KW-0479">Metal-binding</keyword>
<dbReference type="PROSITE" id="PS00086">
    <property type="entry name" value="CYTOCHROME_P450"/>
    <property type="match status" value="1"/>
</dbReference>
<dbReference type="GO" id="GO:0016705">
    <property type="term" value="F:oxidoreductase activity, acting on paired donors, with incorporation or reduction of molecular oxygen"/>
    <property type="evidence" value="ECO:0007669"/>
    <property type="project" value="InterPro"/>
</dbReference>
<dbReference type="PRINTS" id="PR00463">
    <property type="entry name" value="EP450I"/>
</dbReference>
<dbReference type="PANTHER" id="PTHR46300">
    <property type="entry name" value="P450, PUTATIVE (EUROFUNG)-RELATED-RELATED"/>
    <property type="match status" value="1"/>
</dbReference>
<keyword evidence="7 9" id="KW-0503">Monooxygenase</keyword>
<organism evidence="10 11">
    <name type="scientific">Aspergillus saccharolyticus JOP 1030-1</name>
    <dbReference type="NCBI Taxonomy" id="1450539"/>
    <lineage>
        <taxon>Eukaryota</taxon>
        <taxon>Fungi</taxon>
        <taxon>Dikarya</taxon>
        <taxon>Ascomycota</taxon>
        <taxon>Pezizomycotina</taxon>
        <taxon>Eurotiomycetes</taxon>
        <taxon>Eurotiomycetidae</taxon>
        <taxon>Eurotiales</taxon>
        <taxon>Aspergillaceae</taxon>
        <taxon>Aspergillus</taxon>
        <taxon>Aspergillus subgen. Circumdati</taxon>
    </lineage>
</organism>
<dbReference type="InterPro" id="IPR001128">
    <property type="entry name" value="Cyt_P450"/>
</dbReference>
<dbReference type="Pfam" id="PF00067">
    <property type="entry name" value="p450"/>
    <property type="match status" value="1"/>
</dbReference>
<dbReference type="RefSeq" id="XP_025429718.1">
    <property type="nucleotide sequence ID" value="XM_025571977.1"/>
</dbReference>
<reference evidence="10 11" key="1">
    <citation type="submission" date="2016-12" db="EMBL/GenBank/DDBJ databases">
        <title>The genomes of Aspergillus section Nigri reveals drivers in fungal speciation.</title>
        <authorList>
            <consortium name="DOE Joint Genome Institute"/>
            <person name="Vesth T.C."/>
            <person name="Nybo J."/>
            <person name="Theobald S."/>
            <person name="Brandl J."/>
            <person name="Frisvad J.C."/>
            <person name="Nielsen K.F."/>
            <person name="Lyhne E.K."/>
            <person name="Kogle M.E."/>
            <person name="Kuo A."/>
            <person name="Riley R."/>
            <person name="Clum A."/>
            <person name="Nolan M."/>
            <person name="Lipzen A."/>
            <person name="Salamov A."/>
            <person name="Henrissat B."/>
            <person name="Wiebenga A."/>
            <person name="De Vries R.P."/>
            <person name="Grigoriev I.V."/>
            <person name="Mortensen U.H."/>
            <person name="Andersen M.R."/>
            <person name="Baker S.E."/>
        </authorList>
    </citation>
    <scope>NUCLEOTIDE SEQUENCE [LARGE SCALE GENOMIC DNA]</scope>
    <source>
        <strain evidence="10 11">JOP 1030-1</strain>
    </source>
</reference>
<comment type="cofactor">
    <cofactor evidence="1 8">
        <name>heme</name>
        <dbReference type="ChEBI" id="CHEBI:30413"/>
    </cofactor>
</comment>
<keyword evidence="3 8" id="KW-0349">Heme</keyword>
<feature type="binding site" description="axial binding residue" evidence="8">
    <location>
        <position position="420"/>
    </location>
    <ligand>
        <name>heme</name>
        <dbReference type="ChEBI" id="CHEBI:30413"/>
    </ligand>
    <ligandPart>
        <name>Fe</name>
        <dbReference type="ChEBI" id="CHEBI:18248"/>
    </ligandPart>
</feature>
<keyword evidence="6 8" id="KW-0408">Iron</keyword>
<accession>A0A318Z8Y5</accession>
<dbReference type="GO" id="GO:0020037">
    <property type="term" value="F:heme binding"/>
    <property type="evidence" value="ECO:0007669"/>
    <property type="project" value="InterPro"/>
</dbReference>
<evidence type="ECO:0000256" key="4">
    <source>
        <dbReference type="ARBA" id="ARBA00022723"/>
    </source>
</evidence>
<gene>
    <name evidence="10" type="ORF">BP01DRAFT_300150</name>
</gene>
<dbReference type="InterPro" id="IPR002401">
    <property type="entry name" value="Cyt_P450_E_grp-I"/>
</dbReference>
<evidence type="ECO:0000256" key="1">
    <source>
        <dbReference type="ARBA" id="ARBA00001971"/>
    </source>
</evidence>
<evidence type="ECO:0000256" key="3">
    <source>
        <dbReference type="ARBA" id="ARBA00022617"/>
    </source>
</evidence>
<keyword evidence="5 9" id="KW-0560">Oxidoreductase</keyword>
<dbReference type="STRING" id="1450539.A0A318Z8Y5"/>
<dbReference type="Proteomes" id="UP000248349">
    <property type="component" value="Unassembled WGS sequence"/>
</dbReference>